<name>N8X6N5_ACIBZ</name>
<dbReference type="PATRIC" id="fig|1217651.3.peg.3992"/>
<dbReference type="EMBL" id="APPK01000054">
    <property type="protein sequence ID" value="ENV20002.1"/>
    <property type="molecule type" value="Genomic_DNA"/>
</dbReference>
<evidence type="ECO:0000313" key="1">
    <source>
        <dbReference type="EMBL" id="ENV20002.1"/>
    </source>
</evidence>
<comment type="caution">
    <text evidence="1">The sequence shown here is derived from an EMBL/GenBank/DDBJ whole genome shotgun (WGS) entry which is preliminary data.</text>
</comment>
<accession>N8X6N5</accession>
<dbReference type="HOGENOM" id="CLU_136018_0_0_6"/>
<protein>
    <recommendedName>
        <fullName evidence="3">Cation transporter</fullName>
    </recommendedName>
</protein>
<evidence type="ECO:0008006" key="3">
    <source>
        <dbReference type="Google" id="ProtNLM"/>
    </source>
</evidence>
<gene>
    <name evidence="1" type="ORF">F963_04049</name>
</gene>
<organism evidence="1 2">
    <name type="scientific">Acinetobacter bereziniae NIPH 3</name>
    <dbReference type="NCBI Taxonomy" id="1217651"/>
    <lineage>
        <taxon>Bacteria</taxon>
        <taxon>Pseudomonadati</taxon>
        <taxon>Pseudomonadota</taxon>
        <taxon>Gammaproteobacteria</taxon>
        <taxon>Moraxellales</taxon>
        <taxon>Moraxellaceae</taxon>
        <taxon>Acinetobacter</taxon>
    </lineage>
</organism>
<dbReference type="Proteomes" id="UP000013270">
    <property type="component" value="Unassembled WGS sequence"/>
</dbReference>
<sequence length="166" mass="18874">MYFDFESQFVKRSAVFITVLLSLFMFQSLWNVAAAFCDHEKSAGVAQKSVIQHFGHHSAPDCTQDQLLHPQLLGSYVSEAQTDHGASSQKATHQHDLRANDFLNHFNDDHSDHLPSLVHFIVVDDQQHAEQPKFIGYREAPFVGWNNLYQSPDLYFPNPPPLLSPL</sequence>
<proteinExistence type="predicted"/>
<evidence type="ECO:0000313" key="2">
    <source>
        <dbReference type="Proteomes" id="UP000013270"/>
    </source>
</evidence>
<reference evidence="1 2" key="1">
    <citation type="submission" date="2013-02" db="EMBL/GenBank/DDBJ databases">
        <title>The Genome Sequence of Acinetobacter bereziniae NIPH 3.</title>
        <authorList>
            <consortium name="The Broad Institute Genome Sequencing Platform"/>
            <consortium name="The Broad Institute Genome Sequencing Center for Infectious Disease"/>
            <person name="Cerqueira G."/>
            <person name="Feldgarden M."/>
            <person name="Courvalin P."/>
            <person name="Perichon B."/>
            <person name="Grillot-Courvalin C."/>
            <person name="Clermont D."/>
            <person name="Rocha E."/>
            <person name="Yoon E.-J."/>
            <person name="Nemec A."/>
            <person name="Walker B."/>
            <person name="Young S.K."/>
            <person name="Zeng Q."/>
            <person name="Gargeya S."/>
            <person name="Fitzgerald M."/>
            <person name="Haas B."/>
            <person name="Abouelleil A."/>
            <person name="Alvarado L."/>
            <person name="Arachchi H.M."/>
            <person name="Berlin A.M."/>
            <person name="Chapman S.B."/>
            <person name="Dewar J."/>
            <person name="Goldberg J."/>
            <person name="Griggs A."/>
            <person name="Gujja S."/>
            <person name="Hansen M."/>
            <person name="Howarth C."/>
            <person name="Imamovic A."/>
            <person name="Larimer J."/>
            <person name="McCowan C."/>
            <person name="Murphy C."/>
            <person name="Neiman D."/>
            <person name="Pearson M."/>
            <person name="Priest M."/>
            <person name="Roberts A."/>
            <person name="Saif S."/>
            <person name="Shea T."/>
            <person name="Sisk P."/>
            <person name="Sykes S."/>
            <person name="Wortman J."/>
            <person name="Nusbaum C."/>
            <person name="Birren B."/>
        </authorList>
    </citation>
    <scope>NUCLEOTIDE SEQUENCE [LARGE SCALE GENOMIC DNA]</scope>
    <source>
        <strain evidence="1 2">NIPH 3</strain>
    </source>
</reference>
<dbReference type="AlphaFoldDB" id="N8X6N5"/>